<dbReference type="EMBL" id="GGFK01014937">
    <property type="protein sequence ID" value="MBW48258.1"/>
    <property type="molecule type" value="Transcribed_RNA"/>
</dbReference>
<dbReference type="AlphaFoldDB" id="A0A2M4B614"/>
<evidence type="ECO:0000313" key="1">
    <source>
        <dbReference type="EMBL" id="MBW48258.1"/>
    </source>
</evidence>
<accession>A0A2M4B614</accession>
<reference evidence="1" key="1">
    <citation type="submission" date="2018-01" db="EMBL/GenBank/DDBJ databases">
        <title>An insight into the sialome of Amazonian anophelines.</title>
        <authorList>
            <person name="Ribeiro J.M."/>
            <person name="Scarpassa V."/>
            <person name="Calvo E."/>
        </authorList>
    </citation>
    <scope>NUCLEOTIDE SEQUENCE</scope>
    <source>
        <tissue evidence="1">Salivary glands</tissue>
    </source>
</reference>
<proteinExistence type="predicted"/>
<organism evidence="1">
    <name type="scientific">Anopheles triannulatus</name>
    <dbReference type="NCBI Taxonomy" id="58253"/>
    <lineage>
        <taxon>Eukaryota</taxon>
        <taxon>Metazoa</taxon>
        <taxon>Ecdysozoa</taxon>
        <taxon>Arthropoda</taxon>
        <taxon>Hexapoda</taxon>
        <taxon>Insecta</taxon>
        <taxon>Pterygota</taxon>
        <taxon>Neoptera</taxon>
        <taxon>Endopterygota</taxon>
        <taxon>Diptera</taxon>
        <taxon>Nematocera</taxon>
        <taxon>Culicoidea</taxon>
        <taxon>Culicidae</taxon>
        <taxon>Anophelinae</taxon>
        <taxon>Anopheles</taxon>
    </lineage>
</organism>
<sequence>MLDRLPVASAPRRRSFSTVMVVALELVVLVRHLMAATQGRAPILVAVAAAGAVGCQSWRRCPPPASGAC</sequence>
<protein>
    <submittedName>
        <fullName evidence="1">Putative secreted protein</fullName>
    </submittedName>
</protein>
<name>A0A2M4B614_9DIPT</name>